<sequence length="1261" mass="135440">MTNAGPYLQQFSKELKTLIKAAKSPVLSSLLKIEGTEISDSTLSAWTNGVSAPSNKNAKYFEALIRHLNARVPKKADYVPRSLGQWSSLRQEARAEKDRNRGGRPAKSQPPARKTSHPRKNTPHEIRNEVFRKHRAWIEQFVLTDQLQNREEELRELEAFCAAGDGAAPAYVWWQAGIGAGKSALMAEFVIRRQPEDVEVVSYFIAERFGNNDRGSFLSGVGRHLTAVARRDVPRSGSRAEDFPELCQAAAQVCRERGRTLVLLVDGLDDDAGAGAGGLSIAALLPKNPPPGMRVVVAGRPNPPVSHVDQDHPLCSPGTVRRLTASPEARVILDRAEREVWLLLKDRPVGNTLLGFLSVARGALTGKDLAELVGVQPHEINERLGGITGRSFVPEDRSHFPEINAKAGSRPYVLGHDTLLHAALDGLGETAADGYEKQLHDWATGYRSAGWPPNTPSYLLYDYADMLRRKGDTERLASFVLDPGRQQVFLDRGSVDAALSEVELTRQVIESEAPDDLATLTALAASRDKFAEHASWLPVSIVSAFAKLGHPQRAMDLARTFPHPAVRAGLLARVARDLVNTDYDHAVAAAQEAARWVQRARREAMPEDESETEAAAGEAAIALISVGKDHQGRELLNSLSPYMNGDDTRVCEITVQAALAACPQKVALAEELLDRAEQRADELVHGHSADPTAPVRAWATVARAAGPERAARLCDRISEYARQYPACLESIDVLAAAASALVADRLHDAVALAQHAGQQLRTAFHAPESLPDSDASDLRLTLGSTLTSVAQALVDTGAVDEARGLVAAVPETLRVSLFEEDVLAGARFVIDGAPQGSAKQTPADELAQHACRLADQGQREEAKRRLGEAVEEFARSSGSTSTGRSWLSPVAAAFATIGDPSTAERLAKNIRTPGTRGKILAAVSAACCGAGHTADARRLAHEAADLAGTLEDADDYSLLHGAPGTYVSAVKAAAACALALVGEVDRASSLVEEAENGYRSDLLPARLALAAALRTQAPETAARLMSKVREGILADHQSRARRLVHPDDSPARQRSLADSAWSGLVTEHAELLAATGAADRTCQSWLAQALRETRSRGPEARSLRDELVIVILTARSRPDRALQMLKRLQAETNPYEYPERSLVCAVAHAVLGDLTAARQAAQEHAVPIVRAEAMAAVAAYLARVPVNVVSTMNPIGTDRFGQVLHALALMQTPGAAPDLDQSRRFLNAALAGDGWQFCIPTLAHIAPDAVAALRDVVVPIG</sequence>
<evidence type="ECO:0000313" key="3">
    <source>
        <dbReference type="Proteomes" id="UP001272987"/>
    </source>
</evidence>
<accession>A0ABU4MCM8</accession>
<proteinExistence type="predicted"/>
<evidence type="ECO:0000313" key="2">
    <source>
        <dbReference type="EMBL" id="MDX3024967.1"/>
    </source>
</evidence>
<dbReference type="RefSeq" id="WP_319167355.1">
    <property type="nucleotide sequence ID" value="NZ_JARAWP010000040.1"/>
</dbReference>
<keyword evidence="3" id="KW-1185">Reference proteome</keyword>
<dbReference type="Proteomes" id="UP001272987">
    <property type="component" value="Unassembled WGS sequence"/>
</dbReference>
<feature type="region of interest" description="Disordered" evidence="1">
    <location>
        <begin position="89"/>
        <end position="123"/>
    </location>
</feature>
<name>A0ABU4MCM8_9ACTN</name>
<organism evidence="2 3">
    <name type="scientific">Streptomyces acidiscabies</name>
    <dbReference type="NCBI Taxonomy" id="42234"/>
    <lineage>
        <taxon>Bacteria</taxon>
        <taxon>Bacillati</taxon>
        <taxon>Actinomycetota</taxon>
        <taxon>Actinomycetes</taxon>
        <taxon>Kitasatosporales</taxon>
        <taxon>Streptomycetaceae</taxon>
        <taxon>Streptomyces</taxon>
    </lineage>
</organism>
<comment type="caution">
    <text evidence="2">The sequence shown here is derived from an EMBL/GenBank/DDBJ whole genome shotgun (WGS) entry which is preliminary data.</text>
</comment>
<dbReference type="EMBL" id="JARAWP010000040">
    <property type="protein sequence ID" value="MDX3024967.1"/>
    <property type="molecule type" value="Genomic_DNA"/>
</dbReference>
<gene>
    <name evidence="2" type="ORF">PV666_44950</name>
</gene>
<feature type="compositionally biased region" description="Basic and acidic residues" evidence="1">
    <location>
        <begin position="91"/>
        <end position="101"/>
    </location>
</feature>
<evidence type="ECO:0000256" key="1">
    <source>
        <dbReference type="SAM" id="MobiDB-lite"/>
    </source>
</evidence>
<reference evidence="2 3" key="1">
    <citation type="journal article" date="2023" name="Microb. Genom.">
        <title>Mesoterricola silvestris gen. nov., sp. nov., Mesoterricola sediminis sp. nov., Geothrix oryzae sp. nov., Geothrix edaphica sp. nov., Geothrix rubra sp. nov., and Geothrix limicola sp. nov., six novel members of Acidobacteriota isolated from soils.</title>
        <authorList>
            <person name="Weisberg A.J."/>
            <person name="Pearce E."/>
            <person name="Kramer C.G."/>
            <person name="Chang J.H."/>
            <person name="Clarke C.R."/>
        </authorList>
    </citation>
    <scope>NUCLEOTIDE SEQUENCE [LARGE SCALE GENOMIC DNA]</scope>
    <source>
        <strain evidence="2 3">NB05-1H</strain>
    </source>
</reference>
<protein>
    <submittedName>
        <fullName evidence="2">Uncharacterized protein</fullName>
    </submittedName>
</protein>